<dbReference type="Proteomes" id="UP001229421">
    <property type="component" value="Unassembled WGS sequence"/>
</dbReference>
<comment type="caution">
    <text evidence="2">The sequence shown here is derived from an EMBL/GenBank/DDBJ whole genome shotgun (WGS) entry which is preliminary data.</text>
</comment>
<protein>
    <submittedName>
        <fullName evidence="2">Uncharacterized protein</fullName>
    </submittedName>
</protein>
<name>A0AAD8P413_TARER</name>
<reference evidence="2" key="1">
    <citation type="journal article" date="2023" name="bioRxiv">
        <title>Improved chromosome-level genome assembly for marigold (Tagetes erecta).</title>
        <authorList>
            <person name="Jiang F."/>
            <person name="Yuan L."/>
            <person name="Wang S."/>
            <person name="Wang H."/>
            <person name="Xu D."/>
            <person name="Wang A."/>
            <person name="Fan W."/>
        </authorList>
    </citation>
    <scope>NUCLEOTIDE SEQUENCE</scope>
    <source>
        <strain evidence="2">WSJ</strain>
        <tissue evidence="2">Leaf</tissue>
    </source>
</reference>
<dbReference type="EMBL" id="JAUHHV010000001">
    <property type="protein sequence ID" value="KAK1438285.1"/>
    <property type="molecule type" value="Genomic_DNA"/>
</dbReference>
<evidence type="ECO:0000313" key="2">
    <source>
        <dbReference type="EMBL" id="KAK1438285.1"/>
    </source>
</evidence>
<feature type="region of interest" description="Disordered" evidence="1">
    <location>
        <begin position="41"/>
        <end position="176"/>
    </location>
</feature>
<accession>A0AAD8P413</accession>
<feature type="compositionally biased region" description="Pro residues" evidence="1">
    <location>
        <begin position="156"/>
        <end position="168"/>
    </location>
</feature>
<evidence type="ECO:0000313" key="3">
    <source>
        <dbReference type="Proteomes" id="UP001229421"/>
    </source>
</evidence>
<dbReference type="AlphaFoldDB" id="A0AAD8P413"/>
<evidence type="ECO:0000256" key="1">
    <source>
        <dbReference type="SAM" id="MobiDB-lite"/>
    </source>
</evidence>
<gene>
    <name evidence="2" type="ORF">QVD17_04092</name>
</gene>
<feature type="compositionally biased region" description="Basic and acidic residues" evidence="1">
    <location>
        <begin position="52"/>
        <end position="61"/>
    </location>
</feature>
<organism evidence="2 3">
    <name type="scientific">Tagetes erecta</name>
    <name type="common">African marigold</name>
    <dbReference type="NCBI Taxonomy" id="13708"/>
    <lineage>
        <taxon>Eukaryota</taxon>
        <taxon>Viridiplantae</taxon>
        <taxon>Streptophyta</taxon>
        <taxon>Embryophyta</taxon>
        <taxon>Tracheophyta</taxon>
        <taxon>Spermatophyta</taxon>
        <taxon>Magnoliopsida</taxon>
        <taxon>eudicotyledons</taxon>
        <taxon>Gunneridae</taxon>
        <taxon>Pentapetalae</taxon>
        <taxon>asterids</taxon>
        <taxon>campanulids</taxon>
        <taxon>Asterales</taxon>
        <taxon>Asteraceae</taxon>
        <taxon>Asteroideae</taxon>
        <taxon>Heliantheae alliance</taxon>
        <taxon>Tageteae</taxon>
        <taxon>Tagetes</taxon>
    </lineage>
</organism>
<sequence length="176" mass="19451">MMRRRFLWQDAARRLLLCSNSLSFLCCCWLFRDCFGRRQGPTTPLMAPPQRPVDDRPEQFRGTESPFGWSKPHGPTSAMHDSLEPLGGPHSPFGVSNPPGHNPFRVSNRPDPLSPMDDRLAHLGGPHSPFGVPDAPGPLGQYRPSVQHGSFEPPRPHGPPRLPEPPRVPGVQPGLL</sequence>
<keyword evidence="3" id="KW-1185">Reference proteome</keyword>
<proteinExistence type="predicted"/>